<organism evidence="1 2">
    <name type="scientific">Larimichthys crocea</name>
    <name type="common">Large yellow croaker</name>
    <name type="synonym">Pseudosciaena crocea</name>
    <dbReference type="NCBI Taxonomy" id="215358"/>
    <lineage>
        <taxon>Eukaryota</taxon>
        <taxon>Metazoa</taxon>
        <taxon>Chordata</taxon>
        <taxon>Craniata</taxon>
        <taxon>Vertebrata</taxon>
        <taxon>Euteleostomi</taxon>
        <taxon>Actinopterygii</taxon>
        <taxon>Neopterygii</taxon>
        <taxon>Teleostei</taxon>
        <taxon>Neoteleostei</taxon>
        <taxon>Acanthomorphata</taxon>
        <taxon>Eupercaria</taxon>
        <taxon>Sciaenidae</taxon>
        <taxon>Larimichthys</taxon>
    </lineage>
</organism>
<evidence type="ECO:0000313" key="2">
    <source>
        <dbReference type="Proteomes" id="UP000793456"/>
    </source>
</evidence>
<proteinExistence type="predicted"/>
<keyword evidence="2" id="KW-1185">Reference proteome</keyword>
<evidence type="ECO:0000313" key="1">
    <source>
        <dbReference type="EMBL" id="TMS23321.1"/>
    </source>
</evidence>
<name>A0ACD3RUZ5_LARCR</name>
<sequence>MEIASGKGDLPPLTEKGRGRYSLIIYENLLKYAHADTWNRQLLHQYCTEYRVGIIGFYRSTENSPPLLKLRGLPLVLRTNQALWDCCVVSSSPLLHLTKPGTDRGALPGEDWTSFSSNHSTYQAVLHARAKDGAGAGSGDNPGPGFSLGLQATVVQDMGLYDGVRRVLFGQGLGYWLHRLILVDAISYLTNRKLTLGLDRHILVDIDDIFVGKEGTRMNTKDVKVLLDTQRQLRSQISNFTFNLGFSGKFYHTGAQHPSGHGLRRCPSPLRASIRFTCSCTRLGDVCGTSRSPALKSTPTLNLPATARASSTTTSCSTRFCFELRNRIRFFRWQLRCSSTCTSKISIFMTHLSNYGNDRLGLYTFVHLASFLRSWTNLKLHTLPPLQLAHKYFQLFPEQRNPLWQNPCDDKRHKDIWSKEKTCDRLPKFMVIGPQKTGTTALYLFLLMHPSISSNFPSPKTYEEVQFFNTNNYHKGIDWYMEFFPVPSNVTTDFLFEKSANYFPSEESPRRAAALLPKAKIITLLINPSDRAYSWYQHQRAHEDHAALQFTFYDVISARPGAPADLRSLQSRCLIPGLYSTHLERWLTYYPANQVMIIDGHQLRTDPATVMDEVQKFLGVTPHFNYSQALTFDPQKGFWCQLLEGGKTKCLGKSKGRKYPPMEPEAHAYLSRYYREHNVELSKLLHRLGQPLPSWLREELQKVR</sequence>
<protein>
    <submittedName>
        <fullName evidence="1">Uncharacterized protein</fullName>
    </submittedName>
</protein>
<dbReference type="Proteomes" id="UP000793456">
    <property type="component" value="Chromosome I"/>
</dbReference>
<gene>
    <name evidence="1" type="ORF">E3U43_008627</name>
</gene>
<reference evidence="1" key="1">
    <citation type="submission" date="2018-11" db="EMBL/GenBank/DDBJ databases">
        <title>The sequence and de novo assembly of Larimichthys crocea genome using PacBio and Hi-C technologies.</title>
        <authorList>
            <person name="Xu P."/>
            <person name="Chen B."/>
            <person name="Zhou Z."/>
            <person name="Ke Q."/>
            <person name="Wu Y."/>
            <person name="Bai H."/>
            <person name="Pu F."/>
        </authorList>
    </citation>
    <scope>NUCLEOTIDE SEQUENCE</scope>
    <source>
        <tissue evidence="1">Muscle</tissue>
    </source>
</reference>
<dbReference type="EMBL" id="CM011674">
    <property type="protein sequence ID" value="TMS23321.1"/>
    <property type="molecule type" value="Genomic_DNA"/>
</dbReference>
<accession>A0ACD3RUZ5</accession>
<comment type="caution">
    <text evidence="1">The sequence shown here is derived from an EMBL/GenBank/DDBJ whole genome shotgun (WGS) entry which is preliminary data.</text>
</comment>